<sequence length="303" mass="33352">MAGKARTVYFYDVVTADQDNQITELAAGWWFDLFDFLAEREPEDLRNEFRRRKYEGEIRDHRSPAVRYLYLGKLRPGADWPDIRNLTGQHGSLASTGAVGAVIEPAYVVPIHMEGENYVAVLKSSNGPSKEALQAWLSSVAGYELSENRLILRPYARRDQLERLQEAMGASRIHLKVDSATVSSMDASSDVGRAIQDVQQIGSGGVSVELIVSFGNARPDDDGAEALVAGVRDIVGAGGFQKAVATLLVPDGQGRVVKDHVDFDIDRVTLEEEVGDSEDEEPTPTAVLHAVAEAIRRFRDRLE</sequence>
<keyword evidence="2" id="KW-1185">Reference proteome</keyword>
<organism evidence="1 2">
    <name type="scientific">Clavibacter tessellarius</name>
    <dbReference type="NCBI Taxonomy" id="31965"/>
    <lineage>
        <taxon>Bacteria</taxon>
        <taxon>Bacillati</taxon>
        <taxon>Actinomycetota</taxon>
        <taxon>Actinomycetes</taxon>
        <taxon>Micrococcales</taxon>
        <taxon>Microbacteriaceae</taxon>
        <taxon>Clavibacter</taxon>
    </lineage>
</organism>
<evidence type="ECO:0000313" key="2">
    <source>
        <dbReference type="Proteomes" id="UP000215316"/>
    </source>
</evidence>
<reference evidence="1" key="1">
    <citation type="submission" date="2017-08" db="EMBL/GenBank/DDBJ databases">
        <title>Genomes of multiple Clavibacter strains from different subspecies.</title>
        <authorList>
            <person name="Yuan X.-K."/>
            <person name="Li X.-S."/>
            <person name="Nie J."/>
            <person name="De Boer S.H."/>
        </authorList>
    </citation>
    <scope>NUCLEOTIDE SEQUENCE [LARGE SCALE GENOMIC DNA]</scope>
    <source>
        <strain evidence="1">ATCC 33566</strain>
    </source>
</reference>
<evidence type="ECO:0000313" key="1">
    <source>
        <dbReference type="EMBL" id="OQJ63186.1"/>
    </source>
</evidence>
<gene>
    <name evidence="1" type="ORF">B5P24_09380</name>
</gene>
<protein>
    <submittedName>
        <fullName evidence="1">Uncharacterized protein</fullName>
    </submittedName>
</protein>
<dbReference type="OrthoDB" id="5191029at2"/>
<dbReference type="RefSeq" id="WP_094128588.1">
    <property type="nucleotide sequence ID" value="NZ_CP040788.1"/>
</dbReference>
<accession>A0A225CLB7</accession>
<dbReference type="AlphaFoldDB" id="A0A225CLB7"/>
<name>A0A225CLB7_9MICO</name>
<dbReference type="EMBL" id="MZMQ01000001">
    <property type="protein sequence ID" value="OQJ63186.1"/>
    <property type="molecule type" value="Genomic_DNA"/>
</dbReference>
<dbReference type="Proteomes" id="UP000215316">
    <property type="component" value="Unassembled WGS sequence"/>
</dbReference>
<proteinExistence type="predicted"/>
<comment type="caution">
    <text evidence="1">The sequence shown here is derived from an EMBL/GenBank/DDBJ whole genome shotgun (WGS) entry which is preliminary data.</text>
</comment>